<organism evidence="2 3">
    <name type="scientific">Bombardia bombarda</name>
    <dbReference type="NCBI Taxonomy" id="252184"/>
    <lineage>
        <taxon>Eukaryota</taxon>
        <taxon>Fungi</taxon>
        <taxon>Dikarya</taxon>
        <taxon>Ascomycota</taxon>
        <taxon>Pezizomycotina</taxon>
        <taxon>Sordariomycetes</taxon>
        <taxon>Sordariomycetidae</taxon>
        <taxon>Sordariales</taxon>
        <taxon>Lasiosphaeriaceae</taxon>
        <taxon>Bombardia</taxon>
    </lineage>
</organism>
<keyword evidence="1" id="KW-0732">Signal</keyword>
<protein>
    <recommendedName>
        <fullName evidence="4">Small secreted protein</fullName>
    </recommendedName>
</protein>
<evidence type="ECO:0008006" key="4">
    <source>
        <dbReference type="Google" id="ProtNLM"/>
    </source>
</evidence>
<sequence>MHFTTATLLTTLLSTLALAAPAPAAASKSMMASTAQWTIEQAKRVCDAADTSCAWSFTINKHVAGVASTPCAFTTPKDGATPASQSPQTGATCGGFQVTTGWSGQFGPGNGFTTLAVVDLANRLITYPAYTDVQLAGGKVVVPDQSYAPYSI</sequence>
<evidence type="ECO:0000256" key="1">
    <source>
        <dbReference type="SAM" id="SignalP"/>
    </source>
</evidence>
<name>A0AA40CDG2_9PEZI</name>
<evidence type="ECO:0000313" key="3">
    <source>
        <dbReference type="Proteomes" id="UP001174934"/>
    </source>
</evidence>
<reference evidence="2" key="1">
    <citation type="submission" date="2023-06" db="EMBL/GenBank/DDBJ databases">
        <title>Genome-scale phylogeny and comparative genomics of the fungal order Sordariales.</title>
        <authorList>
            <consortium name="Lawrence Berkeley National Laboratory"/>
            <person name="Hensen N."/>
            <person name="Bonometti L."/>
            <person name="Westerberg I."/>
            <person name="Brannstrom I.O."/>
            <person name="Guillou S."/>
            <person name="Cros-Aarteil S."/>
            <person name="Calhoun S."/>
            <person name="Haridas S."/>
            <person name="Kuo A."/>
            <person name="Mondo S."/>
            <person name="Pangilinan J."/>
            <person name="Riley R."/>
            <person name="LaButti K."/>
            <person name="Andreopoulos B."/>
            <person name="Lipzen A."/>
            <person name="Chen C."/>
            <person name="Yanf M."/>
            <person name="Daum C."/>
            <person name="Ng V."/>
            <person name="Clum A."/>
            <person name="Steindorff A."/>
            <person name="Ohm R."/>
            <person name="Martin F."/>
            <person name="Silar P."/>
            <person name="Natvig D."/>
            <person name="Lalanne C."/>
            <person name="Gautier V."/>
            <person name="Ament-velasquez S.L."/>
            <person name="Kruys A."/>
            <person name="Hutchinson M.I."/>
            <person name="Powell A.J."/>
            <person name="Barry K."/>
            <person name="Miller A.N."/>
            <person name="Grigoriev I.V."/>
            <person name="Debuchy R."/>
            <person name="Gladieux P."/>
            <person name="Thoren M.H."/>
            <person name="Johannesson H."/>
        </authorList>
    </citation>
    <scope>NUCLEOTIDE SEQUENCE</scope>
    <source>
        <strain evidence="2">SMH3391-2</strain>
    </source>
</reference>
<dbReference type="AlphaFoldDB" id="A0AA40CDG2"/>
<feature type="chain" id="PRO_5041430005" description="Small secreted protein" evidence="1">
    <location>
        <begin position="20"/>
        <end position="152"/>
    </location>
</feature>
<accession>A0AA40CDG2</accession>
<dbReference type="EMBL" id="JAULSR010000001">
    <property type="protein sequence ID" value="KAK0634402.1"/>
    <property type="molecule type" value="Genomic_DNA"/>
</dbReference>
<gene>
    <name evidence="2" type="ORF">B0T17DRAFT_502066</name>
</gene>
<proteinExistence type="predicted"/>
<dbReference type="Proteomes" id="UP001174934">
    <property type="component" value="Unassembled WGS sequence"/>
</dbReference>
<comment type="caution">
    <text evidence="2">The sequence shown here is derived from an EMBL/GenBank/DDBJ whole genome shotgun (WGS) entry which is preliminary data.</text>
</comment>
<evidence type="ECO:0000313" key="2">
    <source>
        <dbReference type="EMBL" id="KAK0634402.1"/>
    </source>
</evidence>
<feature type="signal peptide" evidence="1">
    <location>
        <begin position="1"/>
        <end position="19"/>
    </location>
</feature>
<keyword evidence="3" id="KW-1185">Reference proteome</keyword>